<gene>
    <name evidence="1" type="ORF">P775_21140</name>
</gene>
<organism evidence="1 2">
    <name type="scientific">Puniceibacterium antarcticum</name>
    <dbReference type="NCBI Taxonomy" id="1206336"/>
    <lineage>
        <taxon>Bacteria</taxon>
        <taxon>Pseudomonadati</taxon>
        <taxon>Pseudomonadota</taxon>
        <taxon>Alphaproteobacteria</taxon>
        <taxon>Rhodobacterales</taxon>
        <taxon>Paracoccaceae</taxon>
        <taxon>Puniceibacterium</taxon>
    </lineage>
</organism>
<dbReference type="AlphaFoldDB" id="A0A2G8R9I3"/>
<name>A0A2G8R9I3_9RHOB</name>
<dbReference type="EMBL" id="AWWI01000134">
    <property type="protein sequence ID" value="PIL18153.1"/>
    <property type="molecule type" value="Genomic_DNA"/>
</dbReference>
<comment type="caution">
    <text evidence="1">The sequence shown here is derived from an EMBL/GenBank/DDBJ whole genome shotgun (WGS) entry which is preliminary data.</text>
</comment>
<evidence type="ECO:0000313" key="2">
    <source>
        <dbReference type="Proteomes" id="UP000231259"/>
    </source>
</evidence>
<dbReference type="RefSeq" id="WP_099912690.1">
    <property type="nucleotide sequence ID" value="NZ_AWWI01000134.1"/>
</dbReference>
<proteinExistence type="predicted"/>
<dbReference type="OrthoDB" id="121633at2"/>
<dbReference type="Gene3D" id="3.30.160.100">
    <property type="entry name" value="Ribosome hibernation promotion factor-like"/>
    <property type="match status" value="1"/>
</dbReference>
<sequence length="105" mass="11243">MDIEVSTDNSIDGSEHLTAVIKGLVQQELTHLQSHISRIEVHLSDPGPGTAGETERHCMLEARLKGQQPTAVTHTALTIEQATKGAASKLKSALDSILGKLADRH</sequence>
<evidence type="ECO:0000313" key="1">
    <source>
        <dbReference type="EMBL" id="PIL18153.1"/>
    </source>
</evidence>
<accession>A0A2G8R9I3</accession>
<evidence type="ECO:0008006" key="3">
    <source>
        <dbReference type="Google" id="ProtNLM"/>
    </source>
</evidence>
<protein>
    <recommendedName>
        <fullName evidence="3">Ribosomal subunit interface protein</fullName>
    </recommendedName>
</protein>
<keyword evidence="2" id="KW-1185">Reference proteome</keyword>
<reference evidence="1 2" key="1">
    <citation type="submission" date="2013-09" db="EMBL/GenBank/DDBJ databases">
        <title>Genome sequencing of Phaeobacter antarcticus sp. nov. SM1211.</title>
        <authorList>
            <person name="Zhang X.-Y."/>
            <person name="Liu C."/>
            <person name="Chen X.-L."/>
            <person name="Xie B.-B."/>
            <person name="Qin Q.-L."/>
            <person name="Rong J.-C."/>
            <person name="Zhang Y.-Z."/>
        </authorList>
    </citation>
    <scope>NUCLEOTIDE SEQUENCE [LARGE SCALE GENOMIC DNA]</scope>
    <source>
        <strain evidence="1 2">SM1211</strain>
    </source>
</reference>
<dbReference type="Proteomes" id="UP000231259">
    <property type="component" value="Unassembled WGS sequence"/>
</dbReference>
<dbReference type="InterPro" id="IPR036567">
    <property type="entry name" value="RHF-like"/>
</dbReference>